<dbReference type="Pfam" id="PF14441">
    <property type="entry name" value="OTT_1508_deam"/>
    <property type="match status" value="1"/>
</dbReference>
<dbReference type="InterPro" id="IPR027796">
    <property type="entry name" value="OTT_1508_deam-like"/>
</dbReference>
<sequence>MPCHAKSLSRLTVGFAGTPAKLRLSEPDRPIANTSFLAGTWTNGTRQMQNTLLFGRDALHVSRRSPRHITLIQFRKTPSHLNHDDGRASHFILSFEDERRTAEAFAILLSNTDNPRKVGAVCVEQSLDGHSLTIRTAVNAGPQTDRKDAFARIISALRRASCSEPLKKQEDVLLNEIIGACQLRLLGRLRSRHAKSSRQSGRVPFIHKLRDNLKLLDWDQKQPKDIDFYWQQVDSLIDLFGDLESLPSRDARSEQGRAILNDIIRRVGRVLRPIDTRLILNNPSHPRYDMIRSLNKLHQYRHAARYLLSAARKFHAFHDLRIEEVKPFGESKTGAESLSVRRGLFSRSLTSRRQKNFVRLVQEQSGKSLSQIEQELQKHPELDKRVHAEIQLLFHYECQMNTVTQPRVIVSNKQACLLCDLLIKTHGDFYTPSSHGTLYPRWRIPRSDEVSFPTPAKARMVQCLDQFNRALETKIKKFAAQKCVIPNAPESVIFRSYNHSTSSTVPTPTTAGKGSEGNPEVPINRGFPSARPSIRSRVSSISTKLPASTIEDDETKSSRPLRSPVQSDTTPCPCPPKPKRALSLSSSQTYAQSALKQPRILTRGVPTTYTMSPGSVAQFQAPRIHLDLSYEQACALEGSSLSPSCTSARSALIPSTAEAHEDLTLQVEWLDAENTKLGGLLERIVDIAFPWARKRRKIADGALFKGHGLVFVNKDNAVSLKAIGPG</sequence>
<proteinExistence type="predicted"/>
<evidence type="ECO:0000313" key="3">
    <source>
        <dbReference type="Proteomes" id="UP000054559"/>
    </source>
</evidence>
<accession>A0A0J8QMV5</accession>
<gene>
    <name evidence="2" type="ORF">CISG_03720</name>
</gene>
<feature type="region of interest" description="Disordered" evidence="1">
    <location>
        <begin position="499"/>
        <end position="585"/>
    </location>
</feature>
<dbReference type="EMBL" id="DS268131">
    <property type="protein sequence ID" value="KMU73670.1"/>
    <property type="molecule type" value="Genomic_DNA"/>
</dbReference>
<evidence type="ECO:0000256" key="1">
    <source>
        <dbReference type="SAM" id="MobiDB-lite"/>
    </source>
</evidence>
<dbReference type="AlphaFoldDB" id="A0A0J8QMV5"/>
<evidence type="ECO:0000313" key="2">
    <source>
        <dbReference type="EMBL" id="KMU73670.1"/>
    </source>
</evidence>
<reference evidence="3" key="1">
    <citation type="journal article" date="2010" name="Genome Res.">
        <title>Population genomic sequencing of Coccidioides fungi reveals recent hybridization and transposon control.</title>
        <authorList>
            <person name="Neafsey D.E."/>
            <person name="Barker B.M."/>
            <person name="Sharpton T.J."/>
            <person name="Stajich J.E."/>
            <person name="Park D.J."/>
            <person name="Whiston E."/>
            <person name="Hung C.-Y."/>
            <person name="McMahan C."/>
            <person name="White J."/>
            <person name="Sykes S."/>
            <person name="Heiman D."/>
            <person name="Young S."/>
            <person name="Zeng Q."/>
            <person name="Abouelleil A."/>
            <person name="Aftuck L."/>
            <person name="Bessette D."/>
            <person name="Brown A."/>
            <person name="FitzGerald M."/>
            <person name="Lui A."/>
            <person name="Macdonald J.P."/>
            <person name="Priest M."/>
            <person name="Orbach M.J."/>
            <person name="Galgiani J.N."/>
            <person name="Kirkland T.N."/>
            <person name="Cole G.T."/>
            <person name="Birren B.W."/>
            <person name="Henn M.R."/>
            <person name="Taylor J.W."/>
            <person name="Rounsley S.D."/>
        </authorList>
    </citation>
    <scope>NUCLEOTIDE SEQUENCE [LARGE SCALE GENOMIC DNA]</scope>
    <source>
        <strain evidence="3">RMSCC 3703</strain>
    </source>
</reference>
<dbReference type="Proteomes" id="UP000054559">
    <property type="component" value="Unassembled WGS sequence"/>
</dbReference>
<feature type="compositionally biased region" description="Polar residues" evidence="1">
    <location>
        <begin position="558"/>
        <end position="568"/>
    </location>
</feature>
<protein>
    <submittedName>
        <fullName evidence="2">Uncharacterized protein</fullName>
    </submittedName>
</protein>
<feature type="compositionally biased region" description="Low complexity" evidence="1">
    <location>
        <begin position="500"/>
        <end position="510"/>
    </location>
</feature>
<dbReference type="OrthoDB" id="4851849at2759"/>
<name>A0A0J8QMV5_COCIT</name>
<feature type="compositionally biased region" description="Low complexity" evidence="1">
    <location>
        <begin position="528"/>
        <end position="542"/>
    </location>
</feature>
<organism evidence="2 3">
    <name type="scientific">Coccidioides immitis RMSCC 3703</name>
    <dbReference type="NCBI Taxonomy" id="454286"/>
    <lineage>
        <taxon>Eukaryota</taxon>
        <taxon>Fungi</taxon>
        <taxon>Dikarya</taxon>
        <taxon>Ascomycota</taxon>
        <taxon>Pezizomycotina</taxon>
        <taxon>Eurotiomycetes</taxon>
        <taxon>Eurotiomycetidae</taxon>
        <taxon>Onygenales</taxon>
        <taxon>Onygenaceae</taxon>
        <taxon>Coccidioides</taxon>
    </lineage>
</organism>